<evidence type="ECO:0000313" key="1">
    <source>
        <dbReference type="EMBL" id="SFG71774.1"/>
    </source>
</evidence>
<name>A0A1I2U3X3_9FIRM</name>
<dbReference type="Proteomes" id="UP000199337">
    <property type="component" value="Unassembled WGS sequence"/>
</dbReference>
<dbReference type="EMBL" id="FOOX01000008">
    <property type="protein sequence ID" value="SFG71774.1"/>
    <property type="molecule type" value="Genomic_DNA"/>
</dbReference>
<accession>A0A1I2U3X3</accession>
<gene>
    <name evidence="1" type="ORF">SAMN05660649_02486</name>
</gene>
<dbReference type="RefSeq" id="WP_092471682.1">
    <property type="nucleotide sequence ID" value="NZ_FOOX01000008.1"/>
</dbReference>
<dbReference type="AlphaFoldDB" id="A0A1I2U3X3"/>
<dbReference type="Gene3D" id="1.20.5.190">
    <property type="match status" value="1"/>
</dbReference>
<organism evidence="1 2">
    <name type="scientific">Desulfotruncus arcticus DSM 17038</name>
    <dbReference type="NCBI Taxonomy" id="1121424"/>
    <lineage>
        <taxon>Bacteria</taxon>
        <taxon>Bacillati</taxon>
        <taxon>Bacillota</taxon>
        <taxon>Clostridia</taxon>
        <taxon>Eubacteriales</taxon>
        <taxon>Desulfallaceae</taxon>
        <taxon>Desulfotruncus</taxon>
    </lineage>
</organism>
<protein>
    <submittedName>
        <fullName evidence="1">Uncharacterized protein</fullName>
    </submittedName>
</protein>
<evidence type="ECO:0000313" key="2">
    <source>
        <dbReference type="Proteomes" id="UP000199337"/>
    </source>
</evidence>
<dbReference type="OrthoDB" id="1809564at2"/>
<keyword evidence="2" id="KW-1185">Reference proteome</keyword>
<proteinExistence type="predicted"/>
<sequence>MEEILKQILGEVKGLKQDVGELKGLRQDVQGLQQAMRGLKQDVGELKTSMVKIESRIENEVIEKIRALFDAREVQQDVNQRVISTLDRIEAKIDVLQLETAHIRRVK</sequence>
<reference evidence="2" key="1">
    <citation type="submission" date="2016-10" db="EMBL/GenBank/DDBJ databases">
        <authorList>
            <person name="Varghese N."/>
            <person name="Submissions S."/>
        </authorList>
    </citation>
    <scope>NUCLEOTIDE SEQUENCE [LARGE SCALE GENOMIC DNA]</scope>
    <source>
        <strain evidence="2">DSM 17038</strain>
    </source>
</reference>
<dbReference type="STRING" id="341036.SAMN05660649_02486"/>